<protein>
    <recommendedName>
        <fullName evidence="4">Zinc-finger</fullName>
    </recommendedName>
</protein>
<dbReference type="EMBL" id="FNNO01000004">
    <property type="protein sequence ID" value="SDW60116.1"/>
    <property type="molecule type" value="Genomic_DNA"/>
</dbReference>
<reference evidence="2 3" key="1">
    <citation type="submission" date="2016-10" db="EMBL/GenBank/DDBJ databases">
        <authorList>
            <person name="Varghese N."/>
            <person name="Submissions S."/>
        </authorList>
    </citation>
    <scope>NUCLEOTIDE SEQUENCE [LARGE SCALE GENOMIC DNA]</scope>
    <source>
        <strain evidence="2 3">DSM 25353</strain>
    </source>
</reference>
<accession>A0A8X8LDP0</accession>
<gene>
    <name evidence="2" type="ORF">SAMN05444410_10470</name>
</gene>
<organism evidence="2 3">
    <name type="scientific">Hydrobacter penzbergensis</name>
    <dbReference type="NCBI Taxonomy" id="1235997"/>
    <lineage>
        <taxon>Bacteria</taxon>
        <taxon>Pseudomonadati</taxon>
        <taxon>Bacteroidota</taxon>
        <taxon>Chitinophagia</taxon>
        <taxon>Chitinophagales</taxon>
        <taxon>Chitinophagaceae</taxon>
        <taxon>Hydrobacter</taxon>
    </lineage>
</organism>
<comment type="caution">
    <text evidence="2">The sequence shown here is derived from an EMBL/GenBank/DDBJ whole genome shotgun (WGS) entry which is preliminary data.</text>
</comment>
<dbReference type="RefSeq" id="WP_092723044.1">
    <property type="nucleotide sequence ID" value="NZ_FNNO01000004.1"/>
</dbReference>
<sequence>MINIDRHNYEELFLLYLDGELPAADAKAVEQFVADNPDLAVELEALRQTRLLPGEPVDFPFKESLYKNTASVDTSSYEEQLLSYIDDELAGAEKESMEVLLMKNPEATAYLHLLQQTKLEAEPVPFPYKESLYRTASTKRPVIYINWQRVAVAAVLAGLGLTLWFIPGSLRRNPPAEKELAAINKPAVQPQSKTTISSPGTVDHVITNTENKEVVADHTTNPVVNKQPTSKTQTAGVMPVENSLPAEQSRSLAQVQAIPVSTGVGRTEIHPPVEVLAANTSLQQPVIAPKEATTANNNAALTKYKELETDEDNKGLLLGSIEINKDKLRGFFRKASSIFKSKAAREEEDNRSLR</sequence>
<keyword evidence="3" id="KW-1185">Reference proteome</keyword>
<dbReference type="AlphaFoldDB" id="A0A8X8LDP0"/>
<dbReference type="Proteomes" id="UP000198711">
    <property type="component" value="Unassembled WGS sequence"/>
</dbReference>
<feature type="transmembrane region" description="Helical" evidence="1">
    <location>
        <begin position="147"/>
        <end position="166"/>
    </location>
</feature>
<evidence type="ECO:0000256" key="1">
    <source>
        <dbReference type="SAM" id="Phobius"/>
    </source>
</evidence>
<evidence type="ECO:0000313" key="2">
    <source>
        <dbReference type="EMBL" id="SDW60116.1"/>
    </source>
</evidence>
<evidence type="ECO:0000313" key="3">
    <source>
        <dbReference type="Proteomes" id="UP000198711"/>
    </source>
</evidence>
<evidence type="ECO:0008006" key="4">
    <source>
        <dbReference type="Google" id="ProtNLM"/>
    </source>
</evidence>
<proteinExistence type="predicted"/>
<keyword evidence="1" id="KW-0472">Membrane</keyword>
<keyword evidence="1" id="KW-1133">Transmembrane helix</keyword>
<keyword evidence="1" id="KW-0812">Transmembrane</keyword>
<name>A0A8X8LDP0_9BACT</name>